<accession>A0A5J4WGD3</accession>
<comment type="caution">
    <text evidence="1">The sequence shown here is derived from an EMBL/GenBank/DDBJ whole genome shotgun (WGS) entry which is preliminary data.</text>
</comment>
<name>A0A5J4WGD3_9EUKA</name>
<gene>
    <name evidence="1" type="ORF">EZS28_011065</name>
</gene>
<dbReference type="Proteomes" id="UP000324800">
    <property type="component" value="Unassembled WGS sequence"/>
</dbReference>
<protein>
    <submittedName>
        <fullName evidence="1">Uncharacterized protein</fullName>
    </submittedName>
</protein>
<organism evidence="1 2">
    <name type="scientific">Streblomastix strix</name>
    <dbReference type="NCBI Taxonomy" id="222440"/>
    <lineage>
        <taxon>Eukaryota</taxon>
        <taxon>Metamonada</taxon>
        <taxon>Preaxostyla</taxon>
        <taxon>Oxymonadida</taxon>
        <taxon>Streblomastigidae</taxon>
        <taxon>Streblomastix</taxon>
    </lineage>
</organism>
<dbReference type="AlphaFoldDB" id="A0A5J4WGD3"/>
<dbReference type="EMBL" id="SNRW01002240">
    <property type="protein sequence ID" value="KAA6393405.1"/>
    <property type="molecule type" value="Genomic_DNA"/>
</dbReference>
<evidence type="ECO:0000313" key="1">
    <source>
        <dbReference type="EMBL" id="KAA6393405.1"/>
    </source>
</evidence>
<evidence type="ECO:0000313" key="2">
    <source>
        <dbReference type="Proteomes" id="UP000324800"/>
    </source>
</evidence>
<reference evidence="1 2" key="1">
    <citation type="submission" date="2019-03" db="EMBL/GenBank/DDBJ databases">
        <title>Single cell metagenomics reveals metabolic interactions within the superorganism composed of flagellate Streblomastix strix and complex community of Bacteroidetes bacteria on its surface.</title>
        <authorList>
            <person name="Treitli S.C."/>
            <person name="Kolisko M."/>
            <person name="Husnik F."/>
            <person name="Keeling P."/>
            <person name="Hampl V."/>
        </authorList>
    </citation>
    <scope>NUCLEOTIDE SEQUENCE [LARGE SCALE GENOMIC DNA]</scope>
    <source>
        <strain evidence="1">ST1C</strain>
    </source>
</reference>
<sequence length="69" mass="7907">MGNQQSVEQQPENVQYIPLNENNGNLPEIEKIEFYGYKTDGTRYKNNNKQFAKTVPRISMNITLSSVLA</sequence>
<proteinExistence type="predicted"/>